<dbReference type="AlphaFoldDB" id="A0A7S9KYZ8"/>
<name>A0A7S9KYZ8_9SPHI</name>
<evidence type="ECO:0000313" key="1">
    <source>
        <dbReference type="EMBL" id="QPH39449.1"/>
    </source>
</evidence>
<accession>A0A7S9KYZ8</accession>
<protein>
    <submittedName>
        <fullName evidence="1">Uncharacterized protein</fullName>
    </submittedName>
</protein>
<gene>
    <name evidence="1" type="ORF">IZT61_20795</name>
</gene>
<proteinExistence type="predicted"/>
<dbReference type="Proteomes" id="UP000594759">
    <property type="component" value="Chromosome"/>
</dbReference>
<keyword evidence="2" id="KW-1185">Reference proteome</keyword>
<evidence type="ECO:0000313" key="2">
    <source>
        <dbReference type="Proteomes" id="UP000594759"/>
    </source>
</evidence>
<reference evidence="1 2" key="1">
    <citation type="submission" date="2020-11" db="EMBL/GenBank/DDBJ databases">
        <title>Pedobacter endophytica, an endophytic bacteria isolated form Carex pumila.</title>
        <authorList>
            <person name="Peng Y."/>
            <person name="Jiang L."/>
            <person name="Lee J."/>
        </authorList>
    </citation>
    <scope>NUCLEOTIDE SEQUENCE [LARGE SCALE GENOMIC DNA]</scope>
    <source>
        <strain evidence="1 2">JBR3-12</strain>
    </source>
</reference>
<organism evidence="1 2">
    <name type="scientific">Pedobacter endophyticus</name>
    <dbReference type="NCBI Taxonomy" id="2789740"/>
    <lineage>
        <taxon>Bacteria</taxon>
        <taxon>Pseudomonadati</taxon>
        <taxon>Bacteroidota</taxon>
        <taxon>Sphingobacteriia</taxon>
        <taxon>Sphingobacteriales</taxon>
        <taxon>Sphingobacteriaceae</taxon>
        <taxon>Pedobacter</taxon>
    </lineage>
</organism>
<sequence>MNDLNDYVHNVAEPFFEKWSDLRVLDKFLDTVPQMEVQNYIHEGVLSKALIYKLCNNPKYDDYINLLFSYYTGRYIENSNQDETYKKMNDFIVDFKEVLDKNEPIYNI</sequence>
<dbReference type="RefSeq" id="WP_196098916.1">
    <property type="nucleotide sequence ID" value="NZ_CP064939.1"/>
</dbReference>
<dbReference type="KEGG" id="pex:IZT61_20795"/>
<dbReference type="EMBL" id="CP064939">
    <property type="protein sequence ID" value="QPH39449.1"/>
    <property type="molecule type" value="Genomic_DNA"/>
</dbReference>